<name>A0A0P0REC3_9BURK</name>
<evidence type="ECO:0000313" key="2">
    <source>
        <dbReference type="EMBL" id="ALL66737.1"/>
    </source>
</evidence>
<dbReference type="InterPro" id="IPR000157">
    <property type="entry name" value="TIR_dom"/>
</dbReference>
<evidence type="ECO:0000259" key="1">
    <source>
        <dbReference type="SMART" id="SM00255"/>
    </source>
</evidence>
<protein>
    <submittedName>
        <fullName evidence="2">Molecular chaperone Tir</fullName>
    </submittedName>
</protein>
<dbReference type="InterPro" id="IPR035897">
    <property type="entry name" value="Toll_tir_struct_dom_sf"/>
</dbReference>
<sequence length="458" mass="51759">MNFVEELDEFFWSDLLDYIDEGRVVAVVDDGLLPVSQDGQSLGFDALVATRLAEKLRIGLTEFDNPPRLDDVVSRYLLLPRARKEDLYVRTSQVVRDLAVDPPQALLDLAAVAPFDLFVTLSFDGLLTRAIDLVRHGGESRTSVVSFSPNRPADLPLPRGRLAAPTVFHLLGRQSSAPDWVICDEDRLEFLHALQDDARRPKLLFDALRDDHLLLLGCRLPDWLARFFLRAAKNERLSSPRQTVEYLVDPMAARDPALKAFLADFSPATRVVSLEPTVFCAELRTRWSQRHPTGVATAPSTPVVPRAIEGAVFISYSSQDLDAVEGLAQQLDAAGIDVWFDKSELRGGDDWQRNIRRGVDTSSLFMPVISRATEDPSRRRDYFWREWMAADERARGMAPDEPFLVPVVIDDTPKYGDWLPDRFRAAQWMTLPGARTDETFVAHVRDLYRQISSRGRRS</sequence>
<feature type="domain" description="TIR" evidence="1">
    <location>
        <begin position="309"/>
        <end position="454"/>
    </location>
</feature>
<dbReference type="Gene3D" id="3.40.50.10140">
    <property type="entry name" value="Toll/interleukin-1 receptor homology (TIR) domain"/>
    <property type="match status" value="1"/>
</dbReference>
<evidence type="ECO:0000313" key="3">
    <source>
        <dbReference type="Proteomes" id="UP000019146"/>
    </source>
</evidence>
<dbReference type="AlphaFoldDB" id="A0A0P0REC3"/>
<dbReference type="Proteomes" id="UP000019146">
    <property type="component" value="Chromosome 2"/>
</dbReference>
<dbReference type="GO" id="GO:0007165">
    <property type="term" value="P:signal transduction"/>
    <property type="evidence" value="ECO:0007669"/>
    <property type="project" value="InterPro"/>
</dbReference>
<proteinExistence type="predicted"/>
<gene>
    <name evidence="2" type="ORF">K788_0002984</name>
</gene>
<dbReference type="KEGG" id="bcai:K788_0002984"/>
<dbReference type="SUPFAM" id="SSF52200">
    <property type="entry name" value="Toll/Interleukin receptor TIR domain"/>
    <property type="match status" value="1"/>
</dbReference>
<dbReference type="SMART" id="SM00255">
    <property type="entry name" value="TIR"/>
    <property type="match status" value="1"/>
</dbReference>
<dbReference type="EMBL" id="CP012747">
    <property type="protein sequence ID" value="ALL66737.1"/>
    <property type="molecule type" value="Genomic_DNA"/>
</dbReference>
<dbReference type="Pfam" id="PF13289">
    <property type="entry name" value="SIR2_2"/>
    <property type="match status" value="1"/>
</dbReference>
<organism evidence="2 3">
    <name type="scientific">Paraburkholderia caribensis MBA4</name>
    <dbReference type="NCBI Taxonomy" id="1323664"/>
    <lineage>
        <taxon>Bacteria</taxon>
        <taxon>Pseudomonadati</taxon>
        <taxon>Pseudomonadota</taxon>
        <taxon>Betaproteobacteria</taxon>
        <taxon>Burkholderiales</taxon>
        <taxon>Burkholderiaceae</taxon>
        <taxon>Paraburkholderia</taxon>
    </lineage>
</organism>
<accession>A0A0P0REC3</accession>
<dbReference type="Pfam" id="PF13676">
    <property type="entry name" value="TIR_2"/>
    <property type="match status" value="1"/>
</dbReference>
<reference evidence="2 3" key="1">
    <citation type="journal article" date="2014" name="Genome Announc.">
        <title>Draft Genome Sequence of the Haloacid-Degrading Burkholderia caribensis Strain MBA4.</title>
        <authorList>
            <person name="Pan Y."/>
            <person name="Kong K.F."/>
            <person name="Tsang J.S."/>
        </authorList>
    </citation>
    <scope>NUCLEOTIDE SEQUENCE [LARGE SCALE GENOMIC DNA]</scope>
    <source>
        <strain evidence="2 3">MBA4</strain>
    </source>
</reference>